<evidence type="ECO:0000313" key="6">
    <source>
        <dbReference type="EMBL" id="ACL05870.1"/>
    </source>
</evidence>
<dbReference type="GO" id="GO:0017168">
    <property type="term" value="F:5-oxoprolinase (ATP-hydrolyzing) activity"/>
    <property type="evidence" value="ECO:0007669"/>
    <property type="project" value="UniProtKB-EC"/>
</dbReference>
<dbReference type="EC" id="3.5.2.9" evidence="6"/>
<evidence type="ECO:0000259" key="3">
    <source>
        <dbReference type="Pfam" id="PF02538"/>
    </source>
</evidence>
<comment type="similarity">
    <text evidence="1">Belongs to the oxoprolinase family.</text>
</comment>
<keyword evidence="6" id="KW-0378">Hydrolase</keyword>
<dbReference type="InterPro" id="IPR002821">
    <property type="entry name" value="Hydantoinase_A"/>
</dbReference>
<keyword evidence="7" id="KW-1185">Reference proteome</keyword>
<dbReference type="EMBL" id="CP001322">
    <property type="protein sequence ID" value="ACL05870.1"/>
    <property type="molecule type" value="Genomic_DNA"/>
</dbReference>
<evidence type="ECO:0000259" key="4">
    <source>
        <dbReference type="Pfam" id="PF05378"/>
    </source>
</evidence>
<gene>
    <name evidence="6" type="ordered locus">Dalk_4188</name>
</gene>
<feature type="domain" description="Acetophenone carboxylase-like C-terminal" evidence="5">
    <location>
        <begin position="568"/>
        <end position="722"/>
    </location>
</feature>
<evidence type="ECO:0000256" key="1">
    <source>
        <dbReference type="ARBA" id="ARBA00010403"/>
    </source>
</evidence>
<dbReference type="KEGG" id="dal:Dalk_4188"/>
<name>B8FN00_DESAL</name>
<reference evidence="6 7" key="1">
    <citation type="journal article" date="2012" name="Environ. Microbiol.">
        <title>The genome sequence of Desulfatibacillum alkenivorans AK-01: a blueprint for anaerobic alkane oxidation.</title>
        <authorList>
            <person name="Callaghan A.V."/>
            <person name="Morris B.E."/>
            <person name="Pereira I.A."/>
            <person name="McInerney M.J."/>
            <person name="Austin R.N."/>
            <person name="Groves J.T."/>
            <person name="Kukor J.J."/>
            <person name="Suflita J.M."/>
            <person name="Young L.Y."/>
            <person name="Zylstra G.J."/>
            <person name="Wawrik B."/>
        </authorList>
    </citation>
    <scope>NUCLEOTIDE SEQUENCE [LARGE SCALE GENOMIC DNA]</scope>
    <source>
        <strain evidence="6 7">AK-01</strain>
    </source>
</reference>
<feature type="domain" description="Hydantoinase/oxoprolinase N-terminal" evidence="4">
    <location>
        <begin position="110"/>
        <end position="250"/>
    </location>
</feature>
<evidence type="ECO:0000259" key="5">
    <source>
        <dbReference type="Pfam" id="PF19278"/>
    </source>
</evidence>
<feature type="domain" description="Hydantoinase B/oxoprolinase" evidence="3">
    <location>
        <begin position="747"/>
        <end position="1259"/>
    </location>
</feature>
<dbReference type="GO" id="GO:0006749">
    <property type="term" value="P:glutathione metabolic process"/>
    <property type="evidence" value="ECO:0007669"/>
    <property type="project" value="TreeGrafter"/>
</dbReference>
<dbReference type="RefSeq" id="WP_015948917.1">
    <property type="nucleotide sequence ID" value="NC_011768.1"/>
</dbReference>
<dbReference type="Pfam" id="PF05378">
    <property type="entry name" value="Hydant_A_N"/>
    <property type="match status" value="1"/>
</dbReference>
<dbReference type="GO" id="GO:0005829">
    <property type="term" value="C:cytosol"/>
    <property type="evidence" value="ECO:0007669"/>
    <property type="project" value="TreeGrafter"/>
</dbReference>
<proteinExistence type="inferred from homology"/>
<dbReference type="Proteomes" id="UP000000739">
    <property type="component" value="Chromosome"/>
</dbReference>
<dbReference type="HOGENOM" id="CLU_002157_0_0_7"/>
<organism evidence="6 7">
    <name type="scientific">Desulfatibacillum aliphaticivorans</name>
    <dbReference type="NCBI Taxonomy" id="218208"/>
    <lineage>
        <taxon>Bacteria</taxon>
        <taxon>Pseudomonadati</taxon>
        <taxon>Thermodesulfobacteriota</taxon>
        <taxon>Desulfobacteria</taxon>
        <taxon>Desulfobacterales</taxon>
        <taxon>Desulfatibacillaceae</taxon>
        <taxon>Desulfatibacillum</taxon>
    </lineage>
</organism>
<dbReference type="eggNOG" id="COG0146">
    <property type="taxonomic scope" value="Bacteria"/>
</dbReference>
<dbReference type="InterPro" id="IPR008040">
    <property type="entry name" value="Hydant_A_N"/>
</dbReference>
<protein>
    <submittedName>
        <fullName evidence="6">5-oxoprolinase (ATP-hydrolyzing)</fullName>
        <ecNumber evidence="6">3.5.2.9</ecNumber>
    </submittedName>
</protein>
<evidence type="ECO:0000259" key="2">
    <source>
        <dbReference type="Pfam" id="PF01968"/>
    </source>
</evidence>
<dbReference type="AlphaFoldDB" id="B8FN00"/>
<dbReference type="PANTHER" id="PTHR11365">
    <property type="entry name" value="5-OXOPROLINASE RELATED"/>
    <property type="match status" value="1"/>
</dbReference>
<feature type="domain" description="Hydantoinase A/oxoprolinase" evidence="2">
    <location>
        <begin position="270"/>
        <end position="544"/>
    </location>
</feature>
<dbReference type="InterPro" id="IPR045079">
    <property type="entry name" value="Oxoprolinase-like"/>
</dbReference>
<sequence>MEYWIDVGGTFTDCLAWDGKNLSRCKVLSSGGIKGEGTSRPGDGTVFDRARKKQPDDFFTGYELSILSSDGEVWCKGTVLGFSQGVFTVDPPLPKDLPKSFSYELTAHEPAPVLGIRMLAGLGLKDAIGQSSIRLGTTRGTNALLERKGGPAALAVTEGFGDLLSIGAQARSELFSLNIQKPEPLFAEVVEIPERINAWGEILKPLEAESVRPLLKDLMDQGVDSLAVCLINSYANPCHERELERLARSLGFDNISVSSALTPTIKALDRGDTAMVDAYLAPVLSEYISLIRSIAPDAELKVMTSAGGLVEVEHFRAKDSVLSGPAGGVVGFADVARSYGRSKAIGFDMGGTSTDVSRFDGEYETQYSAQKAGVRIVAPMMAIETVAAGGGSICQFDGVTLSVGPGSAGSHPGPACYGRGGPLTVTDVNYFCGKVSSDHFPFPLHLAPVEKLLREMAALAPQPMTPHELALGFLQVANRKMADAVKRISAAKGYDPRDYLLVAFGGAGPQHACSVARELGVREICAPGLAGVLSAWGIGAADVRSFREESFLRPLDSHSWNPEGPLVQRFQAMEKALVEETAAQGIFPENIKTPVRIMDLRYKGEETAISIRRPKDGDWTGVFESRHQQLYGHVHQGREIEIAAIRAECVGSTPRPEKKKAAEIPRLAVSNSTKWVWFDGLEMQTSVYDESMLRPGDRVFGPAMITQGLSTVIIDPGFEAVLTGLGDIIIRDLEEDAKSGLTESRRDPVTLSLFNHHFQHIASQMGVILRRTALSVNVKERLDFSCAILDSSGNLVVNAPHIPVHLGAMSRTVQSLLDAVDAIRPGDVYLTNHPALGGSHLPDLTVMTPVFDDEGRELRFFTASRAHHAEIGGVQPGSCYPFAENLAQEGVIFSHLRICREGRFLETELRQALTQGPYPSRNPHENIADIRAAIAANQTGARELIAMTDRHSWEVVNAYMGYIRDAAEEKTRAALKALPDGMHVFRDFLDDGAPAAVAVTIEGDAALIDFSGAGPVNANSLNASEAVVTACVLYCLRCLIQEDIPLNSGVLAPVKIITPVSMLNPPGQDDPTKFPGVVGGNVELSQKIVDILLGALGVAAASQGTMNNFIFGNANLSYYETICGGAGAGPGFDGAHAVHTHMTNTRITDVEILERRYPVLVRQFCIRRGSGGEGEFTGGCGAIRAIEFLEPMEISLLTQRRTSAPFGLMGGLSGAPGQNLILRKGGAEPEVLPSLAQTKANPGDILIIKTPGGGGFGRPKK</sequence>
<dbReference type="Pfam" id="PF02538">
    <property type="entry name" value="Hydantoinase_B"/>
    <property type="match status" value="1"/>
</dbReference>
<dbReference type="Pfam" id="PF19278">
    <property type="entry name" value="Hydant_A_C"/>
    <property type="match status" value="1"/>
</dbReference>
<dbReference type="PANTHER" id="PTHR11365:SF23">
    <property type="entry name" value="HYPOTHETICAL 5-OXOPROLINASE (EUROFUNG)-RELATED"/>
    <property type="match status" value="1"/>
</dbReference>
<dbReference type="InterPro" id="IPR003692">
    <property type="entry name" value="Hydantoinase_B"/>
</dbReference>
<dbReference type="InterPro" id="IPR049517">
    <property type="entry name" value="ACX-like_C"/>
</dbReference>
<dbReference type="Pfam" id="PF01968">
    <property type="entry name" value="Hydantoinase_A"/>
    <property type="match status" value="1"/>
</dbReference>
<dbReference type="eggNOG" id="COG0145">
    <property type="taxonomic scope" value="Bacteria"/>
</dbReference>
<evidence type="ECO:0000313" key="7">
    <source>
        <dbReference type="Proteomes" id="UP000000739"/>
    </source>
</evidence>
<accession>B8FN00</accession>